<accession>A0ABT5XCY5</accession>
<name>A0ABT5XCY5_9EURY</name>
<sequence length="115" mass="12378">MEEDGLMTPEEFNRFFALVLKDKDFRDELKRDGFGTLERFGFCVKVPPEIRASLARIVDGPGLTAANRCGTCGVCGLCSLCGSINAGSGSAFLWATFFLGGSFTSQTSARPGYDC</sequence>
<dbReference type="Proteomes" id="UP001215956">
    <property type="component" value="Unassembled WGS sequence"/>
</dbReference>
<gene>
    <name evidence="1" type="ORF">P0O24_03040</name>
</gene>
<keyword evidence="2" id="KW-1185">Reference proteome</keyword>
<evidence type="ECO:0000313" key="2">
    <source>
        <dbReference type="Proteomes" id="UP001215956"/>
    </source>
</evidence>
<dbReference type="EMBL" id="JARFPL010000006">
    <property type="protein sequence ID" value="MDF0592556.1"/>
    <property type="molecule type" value="Genomic_DNA"/>
</dbReference>
<evidence type="ECO:0000313" key="1">
    <source>
        <dbReference type="EMBL" id="MDF0592556.1"/>
    </source>
</evidence>
<comment type="caution">
    <text evidence="1">The sequence shown here is derived from an EMBL/GenBank/DDBJ whole genome shotgun (WGS) entry which is preliminary data.</text>
</comment>
<proteinExistence type="predicted"/>
<dbReference type="RefSeq" id="WP_316968264.1">
    <property type="nucleotide sequence ID" value="NZ_JARFPL010000006.1"/>
</dbReference>
<evidence type="ECO:0008006" key="3">
    <source>
        <dbReference type="Google" id="ProtNLM"/>
    </source>
</evidence>
<reference evidence="1 2" key="1">
    <citation type="submission" date="2023-03" db="EMBL/GenBank/DDBJ databases">
        <title>Whole genome sequencing of Methanotrichaceae archaeon M04Ac.</title>
        <authorList>
            <person name="Khomyakova M.A."/>
            <person name="Merkel A.Y."/>
            <person name="Slobodkin A.I."/>
        </authorList>
    </citation>
    <scope>NUCLEOTIDE SEQUENCE [LARGE SCALE GENOMIC DNA]</scope>
    <source>
        <strain evidence="1 2">M04Ac</strain>
    </source>
</reference>
<protein>
    <recommendedName>
        <fullName evidence="3">Nif11 domain-containing protein</fullName>
    </recommendedName>
</protein>
<organism evidence="1 2">
    <name type="scientific">Candidatus Methanocrinis alkalitolerans</name>
    <dbReference type="NCBI Taxonomy" id="3033395"/>
    <lineage>
        <taxon>Archaea</taxon>
        <taxon>Methanobacteriati</taxon>
        <taxon>Methanobacteriota</taxon>
        <taxon>Stenosarchaea group</taxon>
        <taxon>Methanomicrobia</taxon>
        <taxon>Methanotrichales</taxon>
        <taxon>Methanotrichaceae</taxon>
        <taxon>Methanocrinis</taxon>
    </lineage>
</organism>